<reference evidence="1" key="1">
    <citation type="submission" date="2023-05" db="EMBL/GenBank/DDBJ databases">
        <authorList>
            <person name="Stuckert A."/>
        </authorList>
    </citation>
    <scope>NUCLEOTIDE SEQUENCE</scope>
</reference>
<proteinExistence type="predicted"/>
<dbReference type="Proteomes" id="UP001162483">
    <property type="component" value="Unassembled WGS sequence"/>
</dbReference>
<name>A0ABN9DWY5_9NEOB</name>
<evidence type="ECO:0000313" key="2">
    <source>
        <dbReference type="Proteomes" id="UP001162483"/>
    </source>
</evidence>
<evidence type="ECO:0000313" key="1">
    <source>
        <dbReference type="EMBL" id="CAI9575853.1"/>
    </source>
</evidence>
<gene>
    <name evidence="1" type="ORF">SPARVUS_LOCUS8252146</name>
</gene>
<comment type="caution">
    <text evidence="1">The sequence shown here is derived from an EMBL/GenBank/DDBJ whole genome shotgun (WGS) entry which is preliminary data.</text>
</comment>
<keyword evidence="2" id="KW-1185">Reference proteome</keyword>
<organism evidence="1 2">
    <name type="scientific">Staurois parvus</name>
    <dbReference type="NCBI Taxonomy" id="386267"/>
    <lineage>
        <taxon>Eukaryota</taxon>
        <taxon>Metazoa</taxon>
        <taxon>Chordata</taxon>
        <taxon>Craniata</taxon>
        <taxon>Vertebrata</taxon>
        <taxon>Euteleostomi</taxon>
        <taxon>Amphibia</taxon>
        <taxon>Batrachia</taxon>
        <taxon>Anura</taxon>
        <taxon>Neobatrachia</taxon>
        <taxon>Ranoidea</taxon>
        <taxon>Ranidae</taxon>
        <taxon>Staurois</taxon>
    </lineage>
</organism>
<accession>A0ABN9DWY5</accession>
<dbReference type="EMBL" id="CATNWA010014784">
    <property type="protein sequence ID" value="CAI9575853.1"/>
    <property type="molecule type" value="Genomic_DNA"/>
</dbReference>
<sequence>MPSPRGSRITDSVERQHERHFFLAEVWMPDLPLDCKGRVTAKGILRCQPDPARRDRPRNGGSARVPGWQIFRRRAISRRIKAELQGVGV</sequence>
<protein>
    <submittedName>
        <fullName evidence="1">Uncharacterized protein</fullName>
    </submittedName>
</protein>